<accession>A0A644X9R4</accession>
<dbReference type="GO" id="GO:0003677">
    <property type="term" value="F:DNA binding"/>
    <property type="evidence" value="ECO:0007669"/>
    <property type="project" value="UniProtKB-KW"/>
</dbReference>
<dbReference type="GO" id="GO:0016787">
    <property type="term" value="F:hydrolase activity"/>
    <property type="evidence" value="ECO:0007669"/>
    <property type="project" value="UniProtKB-KW"/>
</dbReference>
<evidence type="ECO:0000256" key="3">
    <source>
        <dbReference type="ARBA" id="ARBA00022759"/>
    </source>
</evidence>
<evidence type="ECO:0000313" key="9">
    <source>
        <dbReference type="EMBL" id="MPM12936.1"/>
    </source>
</evidence>
<dbReference type="PANTHER" id="PTHR34353">
    <property type="entry name" value="CRISPR-ASSOCIATED ENDONUCLEASE CAS1 1"/>
    <property type="match status" value="1"/>
</dbReference>
<dbReference type="InterPro" id="IPR042211">
    <property type="entry name" value="CRISPR-assoc_Cas1_N"/>
</dbReference>
<dbReference type="GO" id="GO:0051607">
    <property type="term" value="P:defense response to virus"/>
    <property type="evidence" value="ECO:0007669"/>
    <property type="project" value="UniProtKB-KW"/>
</dbReference>
<name>A0A644X9R4_9ZZZZ</name>
<keyword evidence="7" id="KW-0238">DNA-binding</keyword>
<evidence type="ECO:0000256" key="4">
    <source>
        <dbReference type="ARBA" id="ARBA00022801"/>
    </source>
</evidence>
<dbReference type="EMBL" id="VSSQ01002042">
    <property type="protein sequence ID" value="MPM12936.1"/>
    <property type="molecule type" value="Genomic_DNA"/>
</dbReference>
<keyword evidence="4 9" id="KW-0378">Hydrolase</keyword>
<dbReference type="HAMAP" id="MF_01470">
    <property type="entry name" value="Cas1"/>
    <property type="match status" value="1"/>
</dbReference>
<dbReference type="NCBIfam" id="TIGR03639">
    <property type="entry name" value="cas1_NMENI"/>
    <property type="match status" value="1"/>
</dbReference>
<evidence type="ECO:0000256" key="6">
    <source>
        <dbReference type="ARBA" id="ARBA00023118"/>
    </source>
</evidence>
<keyword evidence="1" id="KW-0540">Nuclease</keyword>
<dbReference type="GO" id="GO:0004520">
    <property type="term" value="F:DNA endonuclease activity"/>
    <property type="evidence" value="ECO:0007669"/>
    <property type="project" value="InterPro"/>
</dbReference>
<evidence type="ECO:0000256" key="8">
    <source>
        <dbReference type="ARBA" id="ARBA00023211"/>
    </source>
</evidence>
<keyword evidence="6" id="KW-0051">Antiviral defense</keyword>
<dbReference type="Gene3D" id="1.20.120.920">
    <property type="entry name" value="CRISPR-associated endonuclease Cas1, C-terminal domain"/>
    <property type="match status" value="1"/>
</dbReference>
<protein>
    <submittedName>
        <fullName evidence="9">CRISPR-associated endonuclease Cas1</fullName>
        <ecNumber evidence="9">3.1.-.-</ecNumber>
    </submittedName>
</protein>
<keyword evidence="2" id="KW-0479">Metal-binding</keyword>
<dbReference type="NCBIfam" id="TIGR00287">
    <property type="entry name" value="cas1"/>
    <property type="match status" value="1"/>
</dbReference>
<dbReference type="GO" id="GO:0046872">
    <property type="term" value="F:metal ion binding"/>
    <property type="evidence" value="ECO:0007669"/>
    <property type="project" value="UniProtKB-KW"/>
</dbReference>
<keyword evidence="3 9" id="KW-0255">Endonuclease</keyword>
<gene>
    <name evidence="9" type="primary">cas1_16</name>
    <name evidence="9" type="ORF">SDC9_59291</name>
</gene>
<keyword evidence="8" id="KW-0464">Manganese</keyword>
<dbReference type="InterPro" id="IPR019855">
    <property type="entry name" value="CRISPR-assoc_Cas1_NMENI"/>
</dbReference>
<dbReference type="Pfam" id="PF01867">
    <property type="entry name" value="Cas_Cas1"/>
    <property type="match status" value="1"/>
</dbReference>
<proteinExistence type="inferred from homology"/>
<evidence type="ECO:0000256" key="7">
    <source>
        <dbReference type="ARBA" id="ARBA00023125"/>
    </source>
</evidence>
<reference evidence="9" key="1">
    <citation type="submission" date="2019-08" db="EMBL/GenBank/DDBJ databases">
        <authorList>
            <person name="Kucharzyk K."/>
            <person name="Murdoch R.W."/>
            <person name="Higgins S."/>
            <person name="Loffler F."/>
        </authorList>
    </citation>
    <scope>NUCLEOTIDE SEQUENCE</scope>
</reference>
<dbReference type="Gene3D" id="3.100.10.20">
    <property type="entry name" value="CRISPR-associated endonuclease Cas1, N-terminal domain"/>
    <property type="match status" value="1"/>
</dbReference>
<sequence>MWRVIDLGGTGYFLHTAHNKLIIEREDEEAQIPFEDIHSIICHGLGFRYSDAFFKSCLSHKVPVTFCDEKHIPQGMLLPMLQHKESSQRVDLQLKATLPRRKQAWQQIVSQKLKNQRDFLEFLQVPGVKRLEVLSQTVLSGDPRNNEAQGAKVYFESMYGSGFFRSDEDNAINGKLDYGYSILRSAVARAVVDTGLLPSCGVFHSSRINPFCLVDDLMEPFRPLVDSLVFAMCAKHGIVKELEPHEKKVLMSLTGREVVFDEQDVEFSYALRLYVLSYLGFLARTRDSIQFPTYIYAWSV</sequence>
<dbReference type="InterPro" id="IPR042206">
    <property type="entry name" value="CRISPR-assoc_Cas1_C"/>
</dbReference>
<dbReference type="GO" id="GO:0043571">
    <property type="term" value="P:maintenance of CRISPR repeat elements"/>
    <property type="evidence" value="ECO:0007669"/>
    <property type="project" value="InterPro"/>
</dbReference>
<keyword evidence="5" id="KW-0460">Magnesium</keyword>
<evidence type="ECO:0000256" key="5">
    <source>
        <dbReference type="ARBA" id="ARBA00022842"/>
    </source>
</evidence>
<evidence type="ECO:0000256" key="2">
    <source>
        <dbReference type="ARBA" id="ARBA00022723"/>
    </source>
</evidence>
<evidence type="ECO:0000256" key="1">
    <source>
        <dbReference type="ARBA" id="ARBA00022722"/>
    </source>
</evidence>
<dbReference type="InterPro" id="IPR002729">
    <property type="entry name" value="CRISPR-assoc_Cas1"/>
</dbReference>
<comment type="caution">
    <text evidence="9">The sequence shown here is derived from an EMBL/GenBank/DDBJ whole genome shotgun (WGS) entry which is preliminary data.</text>
</comment>
<dbReference type="PANTHER" id="PTHR34353:SF2">
    <property type="entry name" value="CRISPR-ASSOCIATED ENDONUCLEASE CAS1 1"/>
    <property type="match status" value="1"/>
</dbReference>
<organism evidence="9">
    <name type="scientific">bioreactor metagenome</name>
    <dbReference type="NCBI Taxonomy" id="1076179"/>
    <lineage>
        <taxon>unclassified sequences</taxon>
        <taxon>metagenomes</taxon>
        <taxon>ecological metagenomes</taxon>
    </lineage>
</organism>
<dbReference type="InterPro" id="IPR050646">
    <property type="entry name" value="Cas1"/>
</dbReference>
<dbReference type="EC" id="3.1.-.-" evidence="9"/>
<dbReference type="AlphaFoldDB" id="A0A644X9R4"/>